<feature type="domain" description="Histidine kinase" evidence="18">
    <location>
        <begin position="450"/>
        <end position="673"/>
    </location>
</feature>
<keyword evidence="8 17" id="KW-0812">Transmembrane</keyword>
<name>A0A0J9EWC0_9CYAN</name>
<feature type="domain" description="Guanylate cyclase" evidence="20">
    <location>
        <begin position="874"/>
        <end position="1000"/>
    </location>
</feature>
<dbReference type="GO" id="GO:0005886">
    <property type="term" value="C:plasma membrane"/>
    <property type="evidence" value="ECO:0007669"/>
    <property type="project" value="UniProtKB-SubCell"/>
</dbReference>
<dbReference type="CDD" id="cd12913">
    <property type="entry name" value="PDC1_MCP_like"/>
    <property type="match status" value="1"/>
</dbReference>
<dbReference type="InterPro" id="IPR029787">
    <property type="entry name" value="Nucleotide_cyclase"/>
</dbReference>
<evidence type="ECO:0000256" key="5">
    <source>
        <dbReference type="ARBA" id="ARBA00022475"/>
    </source>
</evidence>
<keyword evidence="11" id="KW-0902">Two-component regulatory system</keyword>
<dbReference type="PROSITE" id="PS50110">
    <property type="entry name" value="RESPONSE_REGULATORY"/>
    <property type="match status" value="1"/>
</dbReference>
<evidence type="ECO:0000256" key="1">
    <source>
        <dbReference type="ARBA" id="ARBA00000085"/>
    </source>
</evidence>
<dbReference type="Pfam" id="PF00672">
    <property type="entry name" value="HAMP"/>
    <property type="match status" value="1"/>
</dbReference>
<dbReference type="InterPro" id="IPR011006">
    <property type="entry name" value="CheY-like_superfamily"/>
</dbReference>
<comment type="catalytic activity">
    <reaction evidence="1">
        <text>ATP + protein L-histidine = ADP + protein N-phospho-L-histidine.</text>
        <dbReference type="EC" id="2.7.13.3"/>
    </reaction>
</comment>
<dbReference type="CDD" id="cd06225">
    <property type="entry name" value="HAMP"/>
    <property type="match status" value="1"/>
</dbReference>
<dbReference type="InterPro" id="IPR033479">
    <property type="entry name" value="dCache_1"/>
</dbReference>
<dbReference type="SUPFAM" id="SSF52172">
    <property type="entry name" value="CheY-like"/>
    <property type="match status" value="1"/>
</dbReference>
<sequence>MLIKSLNQSLSQFSAKIPLKTLLVVPFVLQIVGAVGLVGWLSFKNGQEAVNKLAIELQEQANSRLQQFLNHYLTIPQQINQINQDAILLKLVNLEDLSTLGLYFAKQVEVFDVSYINFGGREINQFVGVKNQDNNSPLIKVFARRSSNGDLYWNSYTRDEQGNRQNIRTFRENLDHRNEAWYTNAVAAGKPVWSQIYQWEDEPILSISSSYPIYNPNNQLIGAIGVDLNLSAIGQYLNQINLSDATTIFIIERDGMLVANSGETQPFIQNQQKVKRILAVDSQNQKISQITQKLLQNFENFNQIQTPQQFYLNLDYDREFIQITPWKTQAGLDWLVVVSIPESDFMEQINANTRTTIILCLITLIIATILAFLTARWIIQPILKLKNSALAFSEGKFDQTVDINRSDELGVLAQTFNYMAQQLQASFATLETQNIELKRLNQLKDEFLANTSHELRTPLHGIIGLSDSLIDGATGKLPPKTTKNLTMISNSGRRLLTLVNDVLDFSKLKHNKIELQLKSVGLWEVVDMVLVLSQSLIGEKNIKLINSIPNDLPGVEADENRLQQILYNLIGNAVKFTESGTVEITACEKIIDESNHYIAVTVSDTGIGISEDKLEQIFESFEQADGSTARQYGGTGLGLAVTKQLVELHGGIIQVSSKVGEGSQFTFTLPKAKSPVKPTENKNVQPSKVSTTASLVEPSTEPENVAEVLIEYKSEFKILVVDDEPVNIQVIANNLSLQNYAITQATNGLEALRLIEQGFKPDLVLLDVMMPRMTGYEVCHKLREKYLHSELPILMLTAKNQVTDLVDGLDSGANDFLSKPFSKQELLARIKTHLHLLKINNAYGRFVPHDFLRFLGHESIIDVKLGDHVQKEMTVMFSDIRSFTTLSEEMSPQETFDFINRYLNQVSPIIRKHNGFIDKYIGDGIMALFPQSAEDAVKCAVAMQKKVSLYNQELRQQGKVPINIGIGLHTGTLMLGTIGERERMESTVIADAVNLASRLEGLTKLYGAGIIISEKTLSRLSDFQNYGYRFLDRVKVKGKNIAAGVFEIYDGDLDSLPRLKTQTKSDFEEGVFLYHRQEFEQAEAILQQVIIINPEDKAALLYLQRCQQSKF</sequence>
<evidence type="ECO:0000256" key="9">
    <source>
        <dbReference type="ARBA" id="ARBA00022777"/>
    </source>
</evidence>
<dbReference type="PROSITE" id="PS50885">
    <property type="entry name" value="HAMP"/>
    <property type="match status" value="1"/>
</dbReference>
<evidence type="ECO:0000256" key="12">
    <source>
        <dbReference type="ARBA" id="ARBA00023136"/>
    </source>
</evidence>
<evidence type="ECO:0000256" key="11">
    <source>
        <dbReference type="ARBA" id="ARBA00023012"/>
    </source>
</evidence>
<protein>
    <recommendedName>
        <fullName evidence="13">Circadian input-output histidine kinase CikA</fullName>
        <ecNumber evidence="4">2.7.13.3</ecNumber>
    </recommendedName>
</protein>
<feature type="transmembrane region" description="Helical" evidence="17">
    <location>
        <begin position="21"/>
        <end position="43"/>
    </location>
</feature>
<feature type="coiled-coil region" evidence="15">
    <location>
        <begin position="420"/>
        <end position="450"/>
    </location>
</feature>
<dbReference type="RefSeq" id="WP_046281023.1">
    <property type="nucleotide sequence ID" value="NZ_LATL02000128.1"/>
</dbReference>
<dbReference type="EC" id="2.7.13.3" evidence="4"/>
<dbReference type="InterPro" id="IPR004358">
    <property type="entry name" value="Sig_transdc_His_kin-like_C"/>
</dbReference>
<dbReference type="Pfam" id="PF02743">
    <property type="entry name" value="dCache_1"/>
    <property type="match status" value="1"/>
</dbReference>
<dbReference type="InterPro" id="IPR036097">
    <property type="entry name" value="HisK_dim/P_sf"/>
</dbReference>
<dbReference type="Gene3D" id="3.40.50.2300">
    <property type="match status" value="1"/>
</dbReference>
<reference evidence="22 23" key="1">
    <citation type="submission" date="2015-06" db="EMBL/GenBank/DDBJ databases">
        <title>Draft genome assembly of filamentous brackish cyanobacterium Limnoraphis robusta strain CS-951.</title>
        <authorList>
            <person name="Willis A."/>
            <person name="Parks M."/>
            <person name="Burford M.A."/>
        </authorList>
    </citation>
    <scope>NUCLEOTIDE SEQUENCE [LARGE SCALE GENOMIC DNA]</scope>
    <source>
        <strain evidence="22 23">CS-951</strain>
    </source>
</reference>
<dbReference type="PANTHER" id="PTHR43047">
    <property type="entry name" value="TWO-COMPONENT HISTIDINE PROTEIN KINASE"/>
    <property type="match status" value="1"/>
</dbReference>
<dbReference type="Gene3D" id="1.10.287.130">
    <property type="match status" value="1"/>
</dbReference>
<evidence type="ECO:0000256" key="2">
    <source>
        <dbReference type="ARBA" id="ARBA00004651"/>
    </source>
</evidence>
<dbReference type="FunFam" id="3.30.565.10:FF:000010">
    <property type="entry name" value="Sensor histidine kinase RcsC"/>
    <property type="match status" value="1"/>
</dbReference>
<dbReference type="InterPro" id="IPR003660">
    <property type="entry name" value="HAMP_dom"/>
</dbReference>
<gene>
    <name evidence="22" type="ORF">WN50_34400</name>
</gene>
<dbReference type="SMART" id="SM00388">
    <property type="entry name" value="HisKA"/>
    <property type="match status" value="1"/>
</dbReference>
<evidence type="ECO:0000256" key="7">
    <source>
        <dbReference type="ARBA" id="ARBA00022679"/>
    </source>
</evidence>
<evidence type="ECO:0000256" key="13">
    <source>
        <dbReference type="ARBA" id="ARBA00074306"/>
    </source>
</evidence>
<dbReference type="GO" id="GO:0009927">
    <property type="term" value="F:histidine phosphotransfer kinase activity"/>
    <property type="evidence" value="ECO:0007669"/>
    <property type="project" value="TreeGrafter"/>
</dbReference>
<evidence type="ECO:0000256" key="15">
    <source>
        <dbReference type="SAM" id="Coils"/>
    </source>
</evidence>
<dbReference type="CDD" id="cd07302">
    <property type="entry name" value="CHD"/>
    <property type="match status" value="1"/>
</dbReference>
<evidence type="ECO:0000259" key="20">
    <source>
        <dbReference type="PROSITE" id="PS50125"/>
    </source>
</evidence>
<dbReference type="PRINTS" id="PR00344">
    <property type="entry name" value="BCTRLSENSOR"/>
</dbReference>
<dbReference type="GO" id="GO:0000155">
    <property type="term" value="F:phosphorelay sensor kinase activity"/>
    <property type="evidence" value="ECO:0007669"/>
    <property type="project" value="InterPro"/>
</dbReference>
<dbReference type="InterPro" id="IPR003661">
    <property type="entry name" value="HisK_dim/P_dom"/>
</dbReference>
<dbReference type="EMBL" id="LATL02000128">
    <property type="protein sequence ID" value="KMW70558.1"/>
    <property type="molecule type" value="Genomic_DNA"/>
</dbReference>
<dbReference type="SMART" id="SM00044">
    <property type="entry name" value="CYCc"/>
    <property type="match status" value="1"/>
</dbReference>
<dbReference type="InterPro" id="IPR003594">
    <property type="entry name" value="HATPase_dom"/>
</dbReference>
<keyword evidence="7" id="KW-0808">Transferase</keyword>
<dbReference type="PATRIC" id="fig|1637645.4.peg.2622"/>
<evidence type="ECO:0000259" key="21">
    <source>
        <dbReference type="PROSITE" id="PS50885"/>
    </source>
</evidence>
<dbReference type="InterPro" id="IPR036890">
    <property type="entry name" value="HATPase_C_sf"/>
</dbReference>
<dbReference type="Gene3D" id="3.30.450.20">
    <property type="entry name" value="PAS domain"/>
    <property type="match status" value="1"/>
</dbReference>
<keyword evidence="15" id="KW-0175">Coiled coil</keyword>
<dbReference type="Gene3D" id="3.30.565.10">
    <property type="entry name" value="Histidine kinase-like ATPase, C-terminal domain"/>
    <property type="match status" value="1"/>
</dbReference>
<accession>A0A0J9EWC0</accession>
<dbReference type="Gene3D" id="3.30.70.1230">
    <property type="entry name" value="Nucleotide cyclase"/>
    <property type="match status" value="1"/>
</dbReference>
<feature type="compositionally biased region" description="Polar residues" evidence="16">
    <location>
        <begin position="681"/>
        <end position="694"/>
    </location>
</feature>
<evidence type="ECO:0000256" key="3">
    <source>
        <dbReference type="ARBA" id="ARBA00006402"/>
    </source>
</evidence>
<dbReference type="GO" id="GO:0009190">
    <property type="term" value="P:cyclic nucleotide biosynthetic process"/>
    <property type="evidence" value="ECO:0007669"/>
    <property type="project" value="InterPro"/>
</dbReference>
<dbReference type="Gene3D" id="6.10.340.10">
    <property type="match status" value="1"/>
</dbReference>
<dbReference type="GO" id="GO:0004016">
    <property type="term" value="F:adenylate cyclase activity"/>
    <property type="evidence" value="ECO:0007669"/>
    <property type="project" value="UniProtKB-ARBA"/>
</dbReference>
<dbReference type="Proteomes" id="UP000033607">
    <property type="component" value="Unassembled WGS sequence"/>
</dbReference>
<dbReference type="SUPFAM" id="SSF158472">
    <property type="entry name" value="HAMP domain-like"/>
    <property type="match status" value="1"/>
</dbReference>
<feature type="region of interest" description="Disordered" evidence="16">
    <location>
        <begin position="676"/>
        <end position="696"/>
    </location>
</feature>
<dbReference type="SUPFAM" id="SSF55874">
    <property type="entry name" value="ATPase domain of HSP90 chaperone/DNA topoisomerase II/histidine kinase"/>
    <property type="match status" value="1"/>
</dbReference>
<dbReference type="Pfam" id="PF00211">
    <property type="entry name" value="Guanylate_cyc"/>
    <property type="match status" value="1"/>
</dbReference>
<dbReference type="SMART" id="SM00304">
    <property type="entry name" value="HAMP"/>
    <property type="match status" value="1"/>
</dbReference>
<keyword evidence="5" id="KW-1003">Cell membrane</keyword>
<comment type="caution">
    <text evidence="22">The sequence shown here is derived from an EMBL/GenBank/DDBJ whole genome shotgun (WGS) entry which is preliminary data.</text>
</comment>
<evidence type="ECO:0000259" key="18">
    <source>
        <dbReference type="PROSITE" id="PS50109"/>
    </source>
</evidence>
<keyword evidence="12 17" id="KW-0472">Membrane</keyword>
<dbReference type="InterPro" id="IPR001054">
    <property type="entry name" value="A/G_cyclase"/>
</dbReference>
<dbReference type="InterPro" id="IPR005467">
    <property type="entry name" value="His_kinase_dom"/>
</dbReference>
<dbReference type="PROSITE" id="PS50109">
    <property type="entry name" value="HIS_KIN"/>
    <property type="match status" value="1"/>
</dbReference>
<dbReference type="Pfam" id="PF00512">
    <property type="entry name" value="HisKA"/>
    <property type="match status" value="1"/>
</dbReference>
<evidence type="ECO:0000313" key="23">
    <source>
        <dbReference type="Proteomes" id="UP000033607"/>
    </source>
</evidence>
<dbReference type="Pfam" id="PF02518">
    <property type="entry name" value="HATPase_c"/>
    <property type="match status" value="1"/>
</dbReference>
<dbReference type="SUPFAM" id="SSF47384">
    <property type="entry name" value="Homodimeric domain of signal transducing histidine kinase"/>
    <property type="match status" value="1"/>
</dbReference>
<keyword evidence="9" id="KW-0418">Kinase</keyword>
<evidence type="ECO:0000256" key="14">
    <source>
        <dbReference type="PROSITE-ProRule" id="PRU00169"/>
    </source>
</evidence>
<evidence type="ECO:0000256" key="8">
    <source>
        <dbReference type="ARBA" id="ARBA00022692"/>
    </source>
</evidence>
<feature type="domain" description="HAMP" evidence="21">
    <location>
        <begin position="376"/>
        <end position="428"/>
    </location>
</feature>
<dbReference type="OrthoDB" id="337251at2"/>
<dbReference type="SMART" id="SM00387">
    <property type="entry name" value="HATPase_c"/>
    <property type="match status" value="1"/>
</dbReference>
<evidence type="ECO:0000256" key="17">
    <source>
        <dbReference type="SAM" id="Phobius"/>
    </source>
</evidence>
<proteinExistence type="inferred from homology"/>
<evidence type="ECO:0000256" key="16">
    <source>
        <dbReference type="SAM" id="MobiDB-lite"/>
    </source>
</evidence>
<evidence type="ECO:0000256" key="6">
    <source>
        <dbReference type="ARBA" id="ARBA00022553"/>
    </source>
</evidence>
<dbReference type="CDD" id="cd16922">
    <property type="entry name" value="HATPase_EvgS-ArcB-TorS-like"/>
    <property type="match status" value="1"/>
</dbReference>
<organism evidence="22 23">
    <name type="scientific">Limnoraphis robusta CS-951</name>
    <dbReference type="NCBI Taxonomy" id="1637645"/>
    <lineage>
        <taxon>Bacteria</taxon>
        <taxon>Bacillati</taxon>
        <taxon>Cyanobacteriota</taxon>
        <taxon>Cyanophyceae</taxon>
        <taxon>Oscillatoriophycideae</taxon>
        <taxon>Oscillatoriales</taxon>
        <taxon>Sirenicapillariaceae</taxon>
        <taxon>Limnoraphis</taxon>
    </lineage>
</organism>
<keyword evidence="10 17" id="KW-1133">Transmembrane helix</keyword>
<dbReference type="AlphaFoldDB" id="A0A0J9EWC0"/>
<dbReference type="PANTHER" id="PTHR43047:SF72">
    <property type="entry name" value="OSMOSENSING HISTIDINE PROTEIN KINASE SLN1"/>
    <property type="match status" value="1"/>
</dbReference>
<evidence type="ECO:0000313" key="22">
    <source>
        <dbReference type="EMBL" id="KMW70558.1"/>
    </source>
</evidence>
<evidence type="ECO:0000259" key="19">
    <source>
        <dbReference type="PROSITE" id="PS50110"/>
    </source>
</evidence>
<comment type="subcellular location">
    <subcellularLocation>
        <location evidence="2">Cell membrane</location>
        <topology evidence="2">Multi-pass membrane protein</topology>
    </subcellularLocation>
</comment>
<feature type="transmembrane region" description="Helical" evidence="17">
    <location>
        <begin position="356"/>
        <end position="379"/>
    </location>
</feature>
<dbReference type="Pfam" id="PF00072">
    <property type="entry name" value="Response_reg"/>
    <property type="match status" value="1"/>
</dbReference>
<dbReference type="SMART" id="SM00448">
    <property type="entry name" value="REC"/>
    <property type="match status" value="1"/>
</dbReference>
<feature type="modified residue" description="4-aspartylphosphate" evidence="14">
    <location>
        <position position="767"/>
    </location>
</feature>
<dbReference type="CDD" id="cd00082">
    <property type="entry name" value="HisKA"/>
    <property type="match status" value="1"/>
</dbReference>
<dbReference type="PROSITE" id="PS50125">
    <property type="entry name" value="GUANYLATE_CYCLASE_2"/>
    <property type="match status" value="1"/>
</dbReference>
<evidence type="ECO:0000256" key="4">
    <source>
        <dbReference type="ARBA" id="ARBA00012438"/>
    </source>
</evidence>
<keyword evidence="6 14" id="KW-0597">Phosphoprotein</keyword>
<dbReference type="SUPFAM" id="SSF55073">
    <property type="entry name" value="Nucleotide cyclase"/>
    <property type="match status" value="1"/>
</dbReference>
<feature type="domain" description="Response regulatory" evidence="19">
    <location>
        <begin position="717"/>
        <end position="834"/>
    </location>
</feature>
<evidence type="ECO:0000256" key="10">
    <source>
        <dbReference type="ARBA" id="ARBA00022989"/>
    </source>
</evidence>
<dbReference type="InterPro" id="IPR001789">
    <property type="entry name" value="Sig_transdc_resp-reg_receiver"/>
</dbReference>
<comment type="similarity">
    <text evidence="3">In the N-terminal section; belongs to the phytochrome family.</text>
</comment>